<keyword evidence="1" id="KW-0472">Membrane</keyword>
<sequence length="63" mass="6496">MNNSSNTNTILIVIVLLVLVGGGVWWYKTYGPGAMAPVEDENNGLEINIGGNSDAMDGSAAGN</sequence>
<accession>A0A2H0UBX7</accession>
<reference evidence="3" key="1">
    <citation type="submission" date="2017-09" db="EMBL/GenBank/DDBJ databases">
        <title>Depth-based differentiation of microbial function through sediment-hosted aquifers and enrichment of novel symbionts in the deep terrestrial subsurface.</title>
        <authorList>
            <person name="Probst A.J."/>
            <person name="Ladd B."/>
            <person name="Jarett J.K."/>
            <person name="Geller-Mcgrath D.E."/>
            <person name="Sieber C.M.K."/>
            <person name="Emerson J.B."/>
            <person name="Anantharaman K."/>
            <person name="Thomas B.C."/>
            <person name="Malmstrom R."/>
            <person name="Stieglmeier M."/>
            <person name="Klingl A."/>
            <person name="Woyke T."/>
            <person name="Ryan C.M."/>
            <person name="Banfield J.F."/>
        </authorList>
    </citation>
    <scope>NUCLEOTIDE SEQUENCE [LARGE SCALE GENOMIC DNA]</scope>
</reference>
<proteinExistence type="predicted"/>
<gene>
    <name evidence="2" type="ORF">COU18_00750</name>
</gene>
<dbReference type="AlphaFoldDB" id="A0A2H0UBX7"/>
<protein>
    <submittedName>
        <fullName evidence="2">Uncharacterized protein</fullName>
    </submittedName>
</protein>
<keyword evidence="1" id="KW-0812">Transmembrane</keyword>
<comment type="caution">
    <text evidence="2">The sequence shown here is derived from an EMBL/GenBank/DDBJ whole genome shotgun (WGS) entry which is preliminary data.</text>
</comment>
<keyword evidence="1" id="KW-1133">Transmembrane helix</keyword>
<name>A0A2H0UBX7_9BACT</name>
<feature type="transmembrane region" description="Helical" evidence="1">
    <location>
        <begin position="7"/>
        <end position="27"/>
    </location>
</feature>
<evidence type="ECO:0000313" key="3">
    <source>
        <dbReference type="Proteomes" id="UP000231192"/>
    </source>
</evidence>
<dbReference type="EMBL" id="PFBK01000003">
    <property type="protein sequence ID" value="PIR83928.1"/>
    <property type="molecule type" value="Genomic_DNA"/>
</dbReference>
<evidence type="ECO:0000313" key="2">
    <source>
        <dbReference type="EMBL" id="PIR83928.1"/>
    </source>
</evidence>
<organism evidence="2 3">
    <name type="scientific">Candidatus Kaiserbacteria bacterium CG10_big_fil_rev_8_21_14_0_10_51_14</name>
    <dbReference type="NCBI Taxonomy" id="1974610"/>
    <lineage>
        <taxon>Bacteria</taxon>
        <taxon>Candidatus Kaiseribacteriota</taxon>
    </lineage>
</organism>
<evidence type="ECO:0000256" key="1">
    <source>
        <dbReference type="SAM" id="Phobius"/>
    </source>
</evidence>
<dbReference type="Proteomes" id="UP000231192">
    <property type="component" value="Unassembled WGS sequence"/>
</dbReference>